<gene>
    <name evidence="2" type="ORF">AC578_10925</name>
</gene>
<accession>A0A139GVM2</accession>
<evidence type="ECO:0000313" key="3">
    <source>
        <dbReference type="Proteomes" id="UP000070133"/>
    </source>
</evidence>
<reference evidence="2 3" key="1">
    <citation type="submission" date="2015-07" db="EMBL/GenBank/DDBJ databases">
        <title>Comparative genomics of the Sigatoka disease complex on banana suggests a link between parallel evolutionary changes in Pseudocercospora fijiensis and Pseudocercospora eumusae and increased virulence on the banana host.</title>
        <authorList>
            <person name="Chang T.-C."/>
            <person name="Salvucci A."/>
            <person name="Crous P.W."/>
            <person name="Stergiopoulos I."/>
        </authorList>
    </citation>
    <scope>NUCLEOTIDE SEQUENCE [LARGE SCALE GENOMIC DNA]</scope>
    <source>
        <strain evidence="2 3">CBS 114824</strain>
    </source>
</reference>
<dbReference type="AlphaFoldDB" id="A0A139GVM2"/>
<proteinExistence type="predicted"/>
<evidence type="ECO:0000313" key="2">
    <source>
        <dbReference type="EMBL" id="KXS94230.1"/>
    </source>
</evidence>
<name>A0A139GVM2_9PEZI</name>
<comment type="caution">
    <text evidence="2">The sequence shown here is derived from an EMBL/GenBank/DDBJ whole genome shotgun (WGS) entry which is preliminary data.</text>
</comment>
<feature type="region of interest" description="Disordered" evidence="1">
    <location>
        <begin position="86"/>
        <end position="128"/>
    </location>
</feature>
<dbReference type="OrthoDB" id="10677891at2759"/>
<feature type="region of interest" description="Disordered" evidence="1">
    <location>
        <begin position="1"/>
        <end position="39"/>
    </location>
</feature>
<feature type="compositionally biased region" description="Basic and acidic residues" evidence="1">
    <location>
        <begin position="90"/>
        <end position="128"/>
    </location>
</feature>
<evidence type="ECO:0000256" key="1">
    <source>
        <dbReference type="SAM" id="MobiDB-lite"/>
    </source>
</evidence>
<protein>
    <submittedName>
        <fullName evidence="2">Uncharacterized protein</fullName>
    </submittedName>
</protein>
<organism evidence="2 3">
    <name type="scientific">Pseudocercospora eumusae</name>
    <dbReference type="NCBI Taxonomy" id="321146"/>
    <lineage>
        <taxon>Eukaryota</taxon>
        <taxon>Fungi</taxon>
        <taxon>Dikarya</taxon>
        <taxon>Ascomycota</taxon>
        <taxon>Pezizomycotina</taxon>
        <taxon>Dothideomycetes</taxon>
        <taxon>Dothideomycetidae</taxon>
        <taxon>Mycosphaerellales</taxon>
        <taxon>Mycosphaerellaceae</taxon>
        <taxon>Pseudocercospora</taxon>
    </lineage>
</organism>
<keyword evidence="3" id="KW-1185">Reference proteome</keyword>
<sequence>MDEKPWKQPLYGSFVKEGQSQRDKEKQIEDPPDKAKAALEEDEEVIFKPRGKDYAKALQNQDPDKHALNPRKDTDKCAMDLQARGWGAAKHNEHTLQYDPDAKWEKSGGVREEEAWARKRKGEGYENR</sequence>
<feature type="compositionally biased region" description="Basic and acidic residues" evidence="1">
    <location>
        <begin position="19"/>
        <end position="39"/>
    </location>
</feature>
<dbReference type="Proteomes" id="UP000070133">
    <property type="component" value="Unassembled WGS sequence"/>
</dbReference>
<dbReference type="EMBL" id="LFZN01000310">
    <property type="protein sequence ID" value="KXS94230.1"/>
    <property type="molecule type" value="Genomic_DNA"/>
</dbReference>